<feature type="active site" evidence="10">
    <location>
        <position position="74"/>
    </location>
</feature>
<comment type="similarity">
    <text evidence="2 9">Belongs to the diaminopimelate epimerase family.</text>
</comment>
<dbReference type="GO" id="GO:0005829">
    <property type="term" value="C:cytosol"/>
    <property type="evidence" value="ECO:0007669"/>
    <property type="project" value="TreeGrafter"/>
</dbReference>
<organism evidence="11 12">
    <name type="scientific">Thermodesulfovibrio aggregans</name>
    <dbReference type="NCBI Taxonomy" id="86166"/>
    <lineage>
        <taxon>Bacteria</taxon>
        <taxon>Pseudomonadati</taxon>
        <taxon>Nitrospirota</taxon>
        <taxon>Thermodesulfovibrionia</taxon>
        <taxon>Thermodesulfovibrionales</taxon>
        <taxon>Thermodesulfovibrionaceae</taxon>
        <taxon>Thermodesulfovibrio</taxon>
    </lineage>
</organism>
<dbReference type="PANTHER" id="PTHR31689">
    <property type="entry name" value="DIAMINOPIMELATE EPIMERASE, CHLOROPLASTIC"/>
    <property type="match status" value="1"/>
</dbReference>
<dbReference type="InterPro" id="IPR018510">
    <property type="entry name" value="DAP_epimerase_AS"/>
</dbReference>
<dbReference type="Pfam" id="PF01678">
    <property type="entry name" value="DAP_epimerase"/>
    <property type="match status" value="2"/>
</dbReference>
<reference evidence="12" key="1">
    <citation type="submission" date="2016-01" db="EMBL/GenBank/DDBJ databases">
        <title>Draft genome sequence of Thermodesulfovibrio aggregans strain TGE-P1.</title>
        <authorList>
            <person name="Sekiguchi Y."/>
            <person name="Ohashi A."/>
            <person name="Matsuura N."/>
            <person name="Tourlousse M.D."/>
        </authorList>
    </citation>
    <scope>NUCLEOTIDE SEQUENCE [LARGE SCALE GENOMIC DNA]</scope>
    <source>
        <strain evidence="12">TGE-P1</strain>
    </source>
</reference>
<evidence type="ECO:0000256" key="2">
    <source>
        <dbReference type="ARBA" id="ARBA00010219"/>
    </source>
</evidence>
<dbReference type="UniPathway" id="UPA00034">
    <property type="reaction ID" value="UER00025"/>
</dbReference>
<comment type="catalytic activity">
    <reaction evidence="8 9">
        <text>(2S,6S)-2,6-diaminopimelate = meso-2,6-diaminopimelate</text>
        <dbReference type="Rhea" id="RHEA:15393"/>
        <dbReference type="ChEBI" id="CHEBI:57609"/>
        <dbReference type="ChEBI" id="CHEBI:57791"/>
        <dbReference type="EC" id="5.1.1.7"/>
    </reaction>
</comment>
<gene>
    <name evidence="9" type="primary">dapF</name>
    <name evidence="11" type="ORF">TAGGR_1195</name>
</gene>
<proteinExistence type="inferred from homology"/>
<keyword evidence="6 9" id="KW-0457">Lysine biosynthesis</keyword>
<evidence type="ECO:0000256" key="1">
    <source>
        <dbReference type="ARBA" id="ARBA00005196"/>
    </source>
</evidence>
<feature type="site" description="Could be important to modulate the pK values of the two catalytic cysteine residues" evidence="9">
    <location>
        <position position="210"/>
    </location>
</feature>
<keyword evidence="12" id="KW-1185">Reference proteome</keyword>
<protein>
    <recommendedName>
        <fullName evidence="3 9">Diaminopimelate epimerase</fullName>
        <shortName evidence="9">DAP epimerase</shortName>
        <ecNumber evidence="3 9">5.1.1.7</ecNumber>
    </recommendedName>
    <alternativeName>
        <fullName evidence="9">PLP-independent amino acid racemase</fullName>
    </alternativeName>
</protein>
<feature type="binding site" evidence="9">
    <location>
        <position position="192"/>
    </location>
    <ligand>
        <name>substrate</name>
    </ligand>
</feature>
<evidence type="ECO:0000313" key="12">
    <source>
        <dbReference type="Proteomes" id="UP000054976"/>
    </source>
</evidence>
<comment type="pathway">
    <text evidence="1 9">Amino-acid biosynthesis; L-lysine biosynthesis via DAP pathway; DL-2,6-diaminopimelate from LL-2,6-diaminopimelate: step 1/1.</text>
</comment>
<dbReference type="GO" id="GO:0009089">
    <property type="term" value="P:lysine biosynthetic process via diaminopimelate"/>
    <property type="evidence" value="ECO:0007669"/>
    <property type="project" value="UniProtKB-UniRule"/>
</dbReference>
<dbReference type="NCBIfam" id="TIGR00652">
    <property type="entry name" value="DapF"/>
    <property type="match status" value="1"/>
</dbReference>
<feature type="binding site" evidence="9">
    <location>
        <begin position="75"/>
        <end position="76"/>
    </location>
    <ligand>
        <name>substrate</name>
    </ligand>
</feature>
<feature type="site" description="Could be important to modulate the pK values of the two catalytic cysteine residues" evidence="9">
    <location>
        <position position="160"/>
    </location>
</feature>
<dbReference type="PANTHER" id="PTHR31689:SF0">
    <property type="entry name" value="DIAMINOPIMELATE EPIMERASE"/>
    <property type="match status" value="1"/>
</dbReference>
<dbReference type="AlphaFoldDB" id="A0A0U9HQM4"/>
<evidence type="ECO:0000256" key="8">
    <source>
        <dbReference type="ARBA" id="ARBA00051712"/>
    </source>
</evidence>
<evidence type="ECO:0000313" key="11">
    <source>
        <dbReference type="EMBL" id="GAQ94026.1"/>
    </source>
</evidence>
<keyword evidence="4 9" id="KW-0963">Cytoplasm</keyword>
<feature type="active site" description="Proton acceptor" evidence="9">
    <location>
        <position position="219"/>
    </location>
</feature>
<keyword evidence="5 9" id="KW-0028">Amino-acid biosynthesis</keyword>
<dbReference type="STRING" id="86166.TAGGR_1195"/>
<evidence type="ECO:0000256" key="9">
    <source>
        <dbReference type="HAMAP-Rule" id="MF_00197"/>
    </source>
</evidence>
<comment type="caution">
    <text evidence="11">The sequence shown here is derived from an EMBL/GenBank/DDBJ whole genome shotgun (WGS) entry which is preliminary data.</text>
</comment>
<feature type="binding site" evidence="9">
    <location>
        <position position="158"/>
    </location>
    <ligand>
        <name>substrate</name>
    </ligand>
</feature>
<evidence type="ECO:0000256" key="4">
    <source>
        <dbReference type="ARBA" id="ARBA00022490"/>
    </source>
</evidence>
<dbReference type="HAMAP" id="MF_00197">
    <property type="entry name" value="DAP_epimerase"/>
    <property type="match status" value="1"/>
</dbReference>
<sequence>MEKISFVKMHGLGNDFILIDCLNQKLTEPEKFAVKYCDRRFGIGADQLLLLYPSQIADFKMRIFNADGSEVEMCGNGIRCFAKYIWDRGLSDKEILEVETLAGIIKPKKVGPLVQVDMGKPEFSPQKIPVDAEGQKAFDLLLEVAGWHAKLNCVSMGNPHAVIFLEEDPKNFAVSKYGPLIENHPIFPKRTNVEFAFVKNPHEIVMRVWERGAGETLACGTGACATAVAAMVKELTERKVTVHLLGGDLLIEWAEDGHVYMTGPAEEVFEGVVKVPQIN</sequence>
<dbReference type="GO" id="GO:0008837">
    <property type="term" value="F:diaminopimelate epimerase activity"/>
    <property type="evidence" value="ECO:0007669"/>
    <property type="project" value="UniProtKB-UniRule"/>
</dbReference>
<evidence type="ECO:0000256" key="10">
    <source>
        <dbReference type="PROSITE-ProRule" id="PRU10125"/>
    </source>
</evidence>
<accession>A0A0U9HQM4</accession>
<feature type="binding site" evidence="9">
    <location>
        <position position="65"/>
    </location>
    <ligand>
        <name>substrate</name>
    </ligand>
</feature>
<dbReference type="Proteomes" id="UP000054976">
    <property type="component" value="Unassembled WGS sequence"/>
</dbReference>
<evidence type="ECO:0000256" key="5">
    <source>
        <dbReference type="ARBA" id="ARBA00022605"/>
    </source>
</evidence>
<name>A0A0U9HQM4_9BACT</name>
<comment type="subunit">
    <text evidence="9">Homodimer.</text>
</comment>
<dbReference type="PROSITE" id="PS01326">
    <property type="entry name" value="DAP_EPIMERASE"/>
    <property type="match status" value="1"/>
</dbReference>
<feature type="binding site" evidence="9">
    <location>
        <position position="14"/>
    </location>
    <ligand>
        <name>substrate</name>
    </ligand>
</feature>
<dbReference type="EC" id="5.1.1.7" evidence="3 9"/>
<dbReference type="EMBL" id="BCNO01000001">
    <property type="protein sequence ID" value="GAQ94026.1"/>
    <property type="molecule type" value="Genomic_DNA"/>
</dbReference>
<dbReference type="OrthoDB" id="9805408at2"/>
<evidence type="ECO:0000256" key="6">
    <source>
        <dbReference type="ARBA" id="ARBA00023154"/>
    </source>
</evidence>
<dbReference type="FunFam" id="3.10.310.10:FF:000001">
    <property type="entry name" value="Diaminopimelate epimerase"/>
    <property type="match status" value="1"/>
</dbReference>
<comment type="subcellular location">
    <subcellularLocation>
        <location evidence="9">Cytoplasm</location>
    </subcellularLocation>
</comment>
<dbReference type="SUPFAM" id="SSF54506">
    <property type="entry name" value="Diaminopimelate epimerase-like"/>
    <property type="match status" value="2"/>
</dbReference>
<feature type="binding site" evidence="9">
    <location>
        <position position="47"/>
    </location>
    <ligand>
        <name>substrate</name>
    </ligand>
</feature>
<feature type="active site" description="Proton donor" evidence="9">
    <location>
        <position position="74"/>
    </location>
</feature>
<evidence type="ECO:0000256" key="7">
    <source>
        <dbReference type="ARBA" id="ARBA00023235"/>
    </source>
</evidence>
<keyword evidence="7 9" id="KW-0413">Isomerase</keyword>
<dbReference type="Gene3D" id="3.10.310.10">
    <property type="entry name" value="Diaminopimelate Epimerase, Chain A, domain 1"/>
    <property type="match status" value="2"/>
</dbReference>
<feature type="binding site" evidence="9">
    <location>
        <begin position="210"/>
        <end position="211"/>
    </location>
    <ligand>
        <name>substrate</name>
    </ligand>
</feature>
<evidence type="ECO:0000256" key="3">
    <source>
        <dbReference type="ARBA" id="ARBA00013080"/>
    </source>
</evidence>
<feature type="binding site" evidence="9">
    <location>
        <begin position="220"/>
        <end position="221"/>
    </location>
    <ligand>
        <name>substrate</name>
    </ligand>
</feature>
<comment type="function">
    <text evidence="9">Catalyzes the stereoinversion of LL-2,6-diaminopimelate (L,L-DAP) to meso-diaminopimelate (meso-DAP), a precursor of L-lysine and an essential component of the bacterial peptidoglycan.</text>
</comment>
<dbReference type="InterPro" id="IPR001653">
    <property type="entry name" value="DAP_epimerase_DapF"/>
</dbReference>